<feature type="compositionally biased region" description="Low complexity" evidence="1">
    <location>
        <begin position="1099"/>
        <end position="1116"/>
    </location>
</feature>
<evidence type="ECO:0000259" key="2">
    <source>
        <dbReference type="Pfam" id="PF08550"/>
    </source>
</evidence>
<reference evidence="3 4" key="1">
    <citation type="journal article" date="2011" name="PLoS Pathog.">
        <title>Endophytic Life Strategies Decoded by Genome and Transcriptome Analyses of the Mutualistic Root Symbiont Piriformospora indica.</title>
        <authorList>
            <person name="Zuccaro A."/>
            <person name="Lahrmann U."/>
            <person name="Guldener U."/>
            <person name="Langen G."/>
            <person name="Pfiffi S."/>
            <person name="Biedenkopf D."/>
            <person name="Wong P."/>
            <person name="Samans B."/>
            <person name="Grimm C."/>
            <person name="Basiewicz M."/>
            <person name="Murat C."/>
            <person name="Martin F."/>
            <person name="Kogel K.H."/>
        </authorList>
    </citation>
    <scope>NUCLEOTIDE SEQUENCE [LARGE SCALE GENOMIC DNA]</scope>
    <source>
        <strain evidence="3 4">DSM 11827</strain>
    </source>
</reference>
<keyword evidence="4" id="KW-1185">Reference proteome</keyword>
<dbReference type="eggNOG" id="ENOG502QSII">
    <property type="taxonomic scope" value="Eukaryota"/>
</dbReference>
<sequence length="1137" mass="120363">MQYAPMPVRTLAGALADDGDLDSEVPKICVDYLSHQWAEEDVWRSWRSMTRAKYEIANGMRLENASWRTWWKQRNKLKTISPENLNWLKDSDVTWLYGPLHQAPSVPPTKIASTADKIGFDLPKSKLTRRAGDQTSQSTSSTSSQPSSQAKPILKKRSVTDILAMGIVAPRAPQSSSSPIYEAVTAELEGEPMPGQGEPEIQADPSTLPPAAGILKSSPRPALWHTKSDSILARQAMLSTSPMSVEKLSPPGDSALSVASKSASRSPPPLARAGHRSDSSSSYQVSDDSSAPARSRRHISFNSFVEQRVVVDPSPRRKVSADDRTSSDSESESEDEDGTVLEMRSLSGSSLSSSRRGSTNSQTSSDTNPRSAGMMTMITAPIAPTLLKEPEDLPAPSPAVVFVAPQGIDEETLKYEVHIASKVHFSVPADRRRLDTAWSPAHGDEYDQTEIVDYFSGVPVPEPEREPIYTDEDEDAITVRRRIRSPRSSGYFVQDDGTQWRKGQAGSTVGGPTPDSSETGPLRSSVGPRQSSFSERASEYIKVSSVSPPTISHDEIAGKTDTTSARVIVPRSGSASNLTLYQYSDVVGSAPRSSHLTSSLNAHNQGRSSSGRTRNRPRGASFEGVDMRGETSALSVRSKSNNGGLVRSQSAAVVSPAREQPVVEVRGRSQRITEELERPRRGRSLLRTNSSSTISERERSSTTTASTSPLGSLSPRSSSSVGIVGGYIAPPNGLGSIIIAPSASLRSSSGLRFESGSWSADEEQKIDGGDLAQIIAPSAPATAPTPESPVQAKPTTSGLVRTSSSTNIPAQTSLSRQSSSSNLVRTSSSSNIPAQTSLTSPGGIRRTGSSSSISNRPGMLQRTSSSSNIAGTVRPTPQLITSPVNEIPTVVLQPSSRRSSLTDIVGVRNLSTDIASSSPSTSLVSQSPESTGSFWRANELESPATPPSPADKVQKPSIDEPSLLQRELLLTKSSLKPRASGLSLASSTSNGSNSSNTTVVPSGEPKHGSSQLASVSSSASSTTSGLSMHRRSTSRSSHSAAPTTPPPVMRSSSSSTTTRHVTQAVATRADLDSPSGSASEKHLRRLSGGIGSPVEEKPGSGSQSPSPVSPGSVLSNVVGSARGLFDALWGNHDHNSS</sequence>
<feature type="compositionally biased region" description="Low complexity" evidence="1">
    <location>
        <begin position="839"/>
        <end position="858"/>
    </location>
</feature>
<feature type="compositionally biased region" description="Low complexity" evidence="1">
    <location>
        <begin position="811"/>
        <end position="831"/>
    </location>
</feature>
<accession>G4T5Z9</accession>
<feature type="region of interest" description="Disordered" evidence="1">
    <location>
        <begin position="589"/>
        <end position="720"/>
    </location>
</feature>
<feature type="region of interest" description="Disordered" evidence="1">
    <location>
        <begin position="977"/>
        <end position="1116"/>
    </location>
</feature>
<feature type="compositionally biased region" description="Polar residues" evidence="1">
    <location>
        <begin position="793"/>
        <end position="810"/>
    </location>
</feature>
<dbReference type="GO" id="GO:0005773">
    <property type="term" value="C:vacuole"/>
    <property type="evidence" value="ECO:0007669"/>
    <property type="project" value="GOC"/>
</dbReference>
<evidence type="ECO:0000313" key="4">
    <source>
        <dbReference type="Proteomes" id="UP000007148"/>
    </source>
</evidence>
<feature type="compositionally biased region" description="Low complexity" evidence="1">
    <location>
        <begin position="1008"/>
        <end position="1027"/>
    </location>
</feature>
<feature type="compositionally biased region" description="Polar residues" evidence="1">
    <location>
        <begin position="861"/>
        <end position="870"/>
    </location>
</feature>
<dbReference type="GO" id="GO:0042149">
    <property type="term" value="P:cellular response to glucose starvation"/>
    <property type="evidence" value="ECO:0007669"/>
    <property type="project" value="TreeGrafter"/>
</dbReference>
<feature type="region of interest" description="Disordered" evidence="1">
    <location>
        <begin position="476"/>
        <end position="558"/>
    </location>
</feature>
<feature type="compositionally biased region" description="Low complexity" evidence="1">
    <location>
        <begin position="913"/>
        <end position="930"/>
    </location>
</feature>
<dbReference type="OrthoDB" id="3246749at2759"/>
<feature type="compositionally biased region" description="Low complexity" evidence="1">
    <location>
        <begin position="779"/>
        <end position="789"/>
    </location>
</feature>
<feature type="compositionally biased region" description="Polar residues" evidence="1">
    <location>
        <begin position="632"/>
        <end position="652"/>
    </location>
</feature>
<dbReference type="PANTHER" id="PTHR28051">
    <property type="entry name" value="PROTEIN MTL1-RELATED"/>
    <property type="match status" value="1"/>
</dbReference>
<dbReference type="InterPro" id="IPR052292">
    <property type="entry name" value="Glucose_repression_reg"/>
</dbReference>
<protein>
    <recommendedName>
        <fullName evidence="2">Nitrogen regulatory protein areA GATA-like domain-containing protein</fullName>
    </recommendedName>
</protein>
<evidence type="ECO:0000256" key="1">
    <source>
        <dbReference type="SAM" id="MobiDB-lite"/>
    </source>
</evidence>
<dbReference type="Pfam" id="PF08550">
    <property type="entry name" value="GATA_AreA"/>
    <property type="match status" value="1"/>
</dbReference>
<dbReference type="HOGENOM" id="CLU_278247_0_0_1"/>
<dbReference type="Proteomes" id="UP000007148">
    <property type="component" value="Unassembled WGS sequence"/>
</dbReference>
<feature type="region of interest" description="Disordered" evidence="1">
    <location>
        <begin position="939"/>
        <end position="958"/>
    </location>
</feature>
<feature type="compositionally biased region" description="Low complexity" evidence="1">
    <location>
        <begin position="1049"/>
        <end position="1058"/>
    </location>
</feature>
<feature type="compositionally biased region" description="Polar residues" evidence="1">
    <location>
        <begin position="591"/>
        <end position="612"/>
    </location>
</feature>
<dbReference type="InterPro" id="IPR013860">
    <property type="entry name" value="AreA_GATA"/>
</dbReference>
<feature type="compositionally biased region" description="Acidic residues" evidence="1">
    <location>
        <begin position="329"/>
        <end position="339"/>
    </location>
</feature>
<feature type="compositionally biased region" description="Low complexity" evidence="1">
    <location>
        <begin position="979"/>
        <end position="998"/>
    </location>
</feature>
<feature type="region of interest" description="Disordered" evidence="1">
    <location>
        <begin position="779"/>
        <end position="881"/>
    </location>
</feature>
<dbReference type="PANTHER" id="PTHR28051:SF1">
    <property type="entry name" value="PROTEIN MTL1-RELATED"/>
    <property type="match status" value="1"/>
</dbReference>
<feature type="region of interest" description="Disordered" evidence="1">
    <location>
        <begin position="240"/>
        <end position="373"/>
    </location>
</feature>
<dbReference type="GO" id="GO:0007039">
    <property type="term" value="P:protein catabolic process in the vacuole"/>
    <property type="evidence" value="ECO:0007669"/>
    <property type="project" value="TreeGrafter"/>
</dbReference>
<dbReference type="AlphaFoldDB" id="G4T5Z9"/>
<feature type="compositionally biased region" description="Low complexity" evidence="1">
    <location>
        <begin position="701"/>
        <end position="720"/>
    </location>
</feature>
<organism evidence="3 4">
    <name type="scientific">Serendipita indica (strain DSM 11827)</name>
    <name type="common">Root endophyte fungus</name>
    <name type="synonym">Piriformospora indica</name>
    <dbReference type="NCBI Taxonomy" id="1109443"/>
    <lineage>
        <taxon>Eukaryota</taxon>
        <taxon>Fungi</taxon>
        <taxon>Dikarya</taxon>
        <taxon>Basidiomycota</taxon>
        <taxon>Agaricomycotina</taxon>
        <taxon>Agaricomycetes</taxon>
        <taxon>Sebacinales</taxon>
        <taxon>Serendipitaceae</taxon>
        <taxon>Serendipita</taxon>
    </lineage>
</organism>
<feature type="region of interest" description="Disordered" evidence="1">
    <location>
        <begin position="913"/>
        <end position="932"/>
    </location>
</feature>
<feature type="region of interest" description="Disordered" evidence="1">
    <location>
        <begin position="122"/>
        <end position="155"/>
    </location>
</feature>
<evidence type="ECO:0000313" key="3">
    <source>
        <dbReference type="EMBL" id="CCA66791.1"/>
    </source>
</evidence>
<proteinExistence type="predicted"/>
<feature type="compositionally biased region" description="Basic and acidic residues" evidence="1">
    <location>
        <begin position="665"/>
        <end position="679"/>
    </location>
</feature>
<feature type="domain" description="Nitrogen regulatory protein areA GATA-like" evidence="2">
    <location>
        <begin position="45"/>
        <end position="72"/>
    </location>
</feature>
<dbReference type="STRING" id="1109443.G4T5Z9"/>
<gene>
    <name evidence="3" type="ORF">PIIN_00470</name>
</gene>
<feature type="compositionally biased region" description="Low complexity" evidence="1">
    <location>
        <begin position="345"/>
        <end position="365"/>
    </location>
</feature>
<feature type="compositionally biased region" description="Low complexity" evidence="1">
    <location>
        <begin position="134"/>
        <end position="149"/>
    </location>
</feature>
<dbReference type="InParanoid" id="G4T5Z9"/>
<name>G4T5Z9_SERID</name>
<feature type="compositionally biased region" description="Low complexity" evidence="1">
    <location>
        <begin position="279"/>
        <end position="293"/>
    </location>
</feature>
<dbReference type="EMBL" id="CAFZ01000005">
    <property type="protein sequence ID" value="CCA66791.1"/>
    <property type="molecule type" value="Genomic_DNA"/>
</dbReference>
<comment type="caution">
    <text evidence="3">The sequence shown here is derived from an EMBL/GenBank/DDBJ whole genome shotgun (WGS) entry which is preliminary data.</text>
</comment>